<dbReference type="InterPro" id="IPR036388">
    <property type="entry name" value="WH-like_DNA-bd_sf"/>
</dbReference>
<dbReference type="GO" id="GO:0005829">
    <property type="term" value="C:cytosol"/>
    <property type="evidence" value="ECO:0007669"/>
    <property type="project" value="TreeGrafter"/>
</dbReference>
<dbReference type="InterPro" id="IPR014710">
    <property type="entry name" value="RmlC-like_jellyroll"/>
</dbReference>
<dbReference type="PROSITE" id="PS50042">
    <property type="entry name" value="CNMP_BINDING_3"/>
    <property type="match status" value="1"/>
</dbReference>
<dbReference type="InterPro" id="IPR050397">
    <property type="entry name" value="Env_Response_Regulators"/>
</dbReference>
<dbReference type="InterPro" id="IPR018490">
    <property type="entry name" value="cNMP-bd_dom_sf"/>
</dbReference>
<evidence type="ECO:0000256" key="1">
    <source>
        <dbReference type="ARBA" id="ARBA00023015"/>
    </source>
</evidence>
<keyword evidence="3" id="KW-0804">Transcription</keyword>
<accession>A0A1Q8CT01</accession>
<dbReference type="InterPro" id="IPR012318">
    <property type="entry name" value="HTH_CRP"/>
</dbReference>
<keyword evidence="1" id="KW-0805">Transcription regulation</keyword>
<dbReference type="STRING" id="1912961.BU204_11200"/>
<dbReference type="GO" id="GO:0003700">
    <property type="term" value="F:DNA-binding transcription factor activity"/>
    <property type="evidence" value="ECO:0007669"/>
    <property type="project" value="TreeGrafter"/>
</dbReference>
<evidence type="ECO:0000259" key="4">
    <source>
        <dbReference type="PROSITE" id="PS50042"/>
    </source>
</evidence>
<protein>
    <recommendedName>
        <fullName evidence="8">Crp/Fnr family transcriptional regulator</fullName>
    </recommendedName>
</protein>
<dbReference type="Gene3D" id="1.10.10.10">
    <property type="entry name" value="Winged helix-like DNA-binding domain superfamily/Winged helix DNA-binding domain"/>
    <property type="match status" value="1"/>
</dbReference>
<gene>
    <name evidence="6" type="ORF">BU204_11200</name>
</gene>
<keyword evidence="2" id="KW-0238">DNA-binding</keyword>
<dbReference type="Gene3D" id="2.60.120.10">
    <property type="entry name" value="Jelly Rolls"/>
    <property type="match status" value="1"/>
</dbReference>
<dbReference type="InterPro" id="IPR036390">
    <property type="entry name" value="WH_DNA-bd_sf"/>
</dbReference>
<dbReference type="InterPro" id="IPR000595">
    <property type="entry name" value="cNMP-bd_dom"/>
</dbReference>
<feature type="domain" description="Cyclic nucleotide-binding" evidence="4">
    <location>
        <begin position="7"/>
        <end position="127"/>
    </location>
</feature>
<dbReference type="Proteomes" id="UP000185596">
    <property type="component" value="Unassembled WGS sequence"/>
</dbReference>
<dbReference type="Pfam" id="PF13545">
    <property type="entry name" value="HTH_Crp_2"/>
    <property type="match status" value="1"/>
</dbReference>
<evidence type="ECO:0000259" key="5">
    <source>
        <dbReference type="PROSITE" id="PS51063"/>
    </source>
</evidence>
<dbReference type="OrthoDB" id="3678076at2"/>
<dbReference type="CDD" id="cd00038">
    <property type="entry name" value="CAP_ED"/>
    <property type="match status" value="1"/>
</dbReference>
<sequence length="218" mass="22843">MLADVPLLATVDRERLGRLAEVAPARTVEADTVLAVHGDPATHLIVVESGGVTATRDTVTGRRLRLGEFPAPCAVDKAAVLDGGGHTATWLTSARSRVRLVPAAELFALVDDVPAARRHVLAHLARRLRDQQDDLVRTTVADGVTRTAAWLVRAAAAGGARVLLPGAQQGLAEAIGMTRVSVNRALRTLADEGLVAVEHGAVVVLAPELLMLRANPGV</sequence>
<dbReference type="PROSITE" id="PS51063">
    <property type="entry name" value="HTH_CRP_2"/>
    <property type="match status" value="1"/>
</dbReference>
<keyword evidence="7" id="KW-1185">Reference proteome</keyword>
<evidence type="ECO:0008006" key="8">
    <source>
        <dbReference type="Google" id="ProtNLM"/>
    </source>
</evidence>
<dbReference type="RefSeq" id="WP_075125549.1">
    <property type="nucleotide sequence ID" value="NZ_MSIE01000016.1"/>
</dbReference>
<dbReference type="SUPFAM" id="SSF51206">
    <property type="entry name" value="cAMP-binding domain-like"/>
    <property type="match status" value="1"/>
</dbReference>
<reference evidence="6 7" key="1">
    <citation type="submission" date="2016-12" db="EMBL/GenBank/DDBJ databases">
        <title>The draft genome sequence of Actinophytocola sp. 11-183.</title>
        <authorList>
            <person name="Wang W."/>
            <person name="Yuan L."/>
        </authorList>
    </citation>
    <scope>NUCLEOTIDE SEQUENCE [LARGE SCALE GENOMIC DNA]</scope>
    <source>
        <strain evidence="6 7">11-183</strain>
    </source>
</reference>
<dbReference type="AlphaFoldDB" id="A0A1Q8CT01"/>
<organism evidence="6 7">
    <name type="scientific">Actinophytocola xanthii</name>
    <dbReference type="NCBI Taxonomy" id="1912961"/>
    <lineage>
        <taxon>Bacteria</taxon>
        <taxon>Bacillati</taxon>
        <taxon>Actinomycetota</taxon>
        <taxon>Actinomycetes</taxon>
        <taxon>Pseudonocardiales</taxon>
        <taxon>Pseudonocardiaceae</taxon>
    </lineage>
</organism>
<dbReference type="SUPFAM" id="SSF46785">
    <property type="entry name" value="Winged helix' DNA-binding domain"/>
    <property type="match status" value="1"/>
</dbReference>
<comment type="caution">
    <text evidence="6">The sequence shown here is derived from an EMBL/GenBank/DDBJ whole genome shotgun (WGS) entry which is preliminary data.</text>
</comment>
<evidence type="ECO:0000256" key="2">
    <source>
        <dbReference type="ARBA" id="ARBA00023125"/>
    </source>
</evidence>
<proteinExistence type="predicted"/>
<dbReference type="Pfam" id="PF00027">
    <property type="entry name" value="cNMP_binding"/>
    <property type="match status" value="1"/>
</dbReference>
<evidence type="ECO:0000313" key="6">
    <source>
        <dbReference type="EMBL" id="OLF17498.1"/>
    </source>
</evidence>
<evidence type="ECO:0000313" key="7">
    <source>
        <dbReference type="Proteomes" id="UP000185596"/>
    </source>
</evidence>
<feature type="domain" description="HTH crp-type" evidence="5">
    <location>
        <begin position="141"/>
        <end position="208"/>
    </location>
</feature>
<evidence type="ECO:0000256" key="3">
    <source>
        <dbReference type="ARBA" id="ARBA00023163"/>
    </source>
</evidence>
<dbReference type="GO" id="GO:0003677">
    <property type="term" value="F:DNA binding"/>
    <property type="evidence" value="ECO:0007669"/>
    <property type="project" value="UniProtKB-KW"/>
</dbReference>
<dbReference type="EMBL" id="MSIE01000016">
    <property type="protein sequence ID" value="OLF17498.1"/>
    <property type="molecule type" value="Genomic_DNA"/>
</dbReference>
<dbReference type="SMART" id="SM00419">
    <property type="entry name" value="HTH_CRP"/>
    <property type="match status" value="1"/>
</dbReference>
<dbReference type="PANTHER" id="PTHR24567:SF26">
    <property type="entry name" value="REGULATORY PROTEIN YEIL"/>
    <property type="match status" value="1"/>
</dbReference>
<dbReference type="PANTHER" id="PTHR24567">
    <property type="entry name" value="CRP FAMILY TRANSCRIPTIONAL REGULATORY PROTEIN"/>
    <property type="match status" value="1"/>
</dbReference>
<name>A0A1Q8CT01_9PSEU</name>